<dbReference type="Gene3D" id="6.10.140.2220">
    <property type="match status" value="1"/>
</dbReference>
<dbReference type="InterPro" id="IPR057053">
    <property type="entry name" value="MYND_ZMYND11_ZMYD8"/>
</dbReference>
<dbReference type="Proteomes" id="UP000887577">
    <property type="component" value="Unplaced"/>
</dbReference>
<evidence type="ECO:0000256" key="8">
    <source>
        <dbReference type="ARBA" id="ARBA00023015"/>
    </source>
</evidence>
<dbReference type="GO" id="GO:0008270">
    <property type="term" value="F:zinc ion binding"/>
    <property type="evidence" value="ECO:0007669"/>
    <property type="project" value="UniProtKB-KW"/>
</dbReference>
<feature type="domain" description="MYND-type" evidence="14">
    <location>
        <begin position="117"/>
        <end position="151"/>
    </location>
</feature>
<keyword evidence="5 12" id="KW-0863">Zinc-finger</keyword>
<evidence type="ECO:0000256" key="2">
    <source>
        <dbReference type="ARBA" id="ARBA00004286"/>
    </source>
</evidence>
<keyword evidence="13" id="KW-0175">Coiled coil</keyword>
<evidence type="ECO:0000256" key="4">
    <source>
        <dbReference type="ARBA" id="ARBA00022723"/>
    </source>
</evidence>
<dbReference type="GO" id="GO:0009966">
    <property type="term" value="P:regulation of signal transduction"/>
    <property type="evidence" value="ECO:0007669"/>
    <property type="project" value="TreeGrafter"/>
</dbReference>
<keyword evidence="4" id="KW-0479">Metal-binding</keyword>
<evidence type="ECO:0000256" key="12">
    <source>
        <dbReference type="PROSITE-ProRule" id="PRU00134"/>
    </source>
</evidence>
<dbReference type="PROSITE" id="PS01360">
    <property type="entry name" value="ZF_MYND_1"/>
    <property type="match status" value="1"/>
</dbReference>
<keyword evidence="11" id="KW-0539">Nucleus</keyword>
<keyword evidence="10" id="KW-0804">Transcription</keyword>
<keyword evidence="7" id="KW-0156">Chromatin regulator</keyword>
<dbReference type="AlphaFoldDB" id="A0A914YGA8"/>
<sequence length="172" mass="20459">MDEILRDDNQDMNDDMSGMLMDERLKKPLYDLEHHWLAEYMEARERLLCTLTEKMHAEFLSDQTKIRNELLAQFKDELETTKKDLEKKYEDQLKSEVTKVGERHKRDTSQAKKKQWCWQCESEAIYHCCWNTAYCSVECQQSHWNSHRKFCRRRNKGGENGPGPAGAPLNQQ</sequence>
<dbReference type="PANTHER" id="PTHR46379:SF1">
    <property type="entry name" value="ZINC FINGER MYND DOMAIN-CONTAINING PROTEIN 11"/>
    <property type="match status" value="1"/>
</dbReference>
<keyword evidence="3" id="KW-0158">Chromosome</keyword>
<dbReference type="InterPro" id="IPR002893">
    <property type="entry name" value="Znf_MYND"/>
</dbReference>
<dbReference type="FunFam" id="6.10.140.2220:FF:000002">
    <property type="entry name" value="Protein kinase C-binding protein 1 isoform C"/>
    <property type="match status" value="1"/>
</dbReference>
<evidence type="ECO:0000256" key="3">
    <source>
        <dbReference type="ARBA" id="ARBA00022454"/>
    </source>
</evidence>
<keyword evidence="6" id="KW-0862">Zinc</keyword>
<dbReference type="GO" id="GO:0005694">
    <property type="term" value="C:chromosome"/>
    <property type="evidence" value="ECO:0007669"/>
    <property type="project" value="UniProtKB-SubCell"/>
</dbReference>
<dbReference type="PROSITE" id="PS50865">
    <property type="entry name" value="ZF_MYND_2"/>
    <property type="match status" value="1"/>
</dbReference>
<evidence type="ECO:0000256" key="9">
    <source>
        <dbReference type="ARBA" id="ARBA00023117"/>
    </source>
</evidence>
<dbReference type="PANTHER" id="PTHR46379">
    <property type="entry name" value="ZINC FINGER MYND DOMAIN-CONTAINING"/>
    <property type="match status" value="1"/>
</dbReference>
<dbReference type="GO" id="GO:0140006">
    <property type="term" value="F:histone H3 reader activity"/>
    <property type="evidence" value="ECO:0007669"/>
    <property type="project" value="UniProtKB-ARBA"/>
</dbReference>
<dbReference type="GO" id="GO:0034243">
    <property type="term" value="P:regulation of transcription elongation by RNA polymerase II"/>
    <property type="evidence" value="ECO:0007669"/>
    <property type="project" value="InterPro"/>
</dbReference>
<dbReference type="SUPFAM" id="SSF144232">
    <property type="entry name" value="HIT/MYND zinc finger-like"/>
    <property type="match status" value="1"/>
</dbReference>
<evidence type="ECO:0000256" key="1">
    <source>
        <dbReference type="ARBA" id="ARBA00004123"/>
    </source>
</evidence>
<name>A0A914YGA8_9BILA</name>
<proteinExistence type="predicted"/>
<evidence type="ECO:0000259" key="14">
    <source>
        <dbReference type="PROSITE" id="PS50865"/>
    </source>
</evidence>
<evidence type="ECO:0000256" key="10">
    <source>
        <dbReference type="ARBA" id="ARBA00023163"/>
    </source>
</evidence>
<protein>
    <submittedName>
        <fullName evidence="16">MYND-type domain-containing protein</fullName>
    </submittedName>
</protein>
<dbReference type="InterPro" id="IPR047269">
    <property type="entry name" value="ZMY11"/>
</dbReference>
<organism evidence="15 16">
    <name type="scientific">Panagrolaimus superbus</name>
    <dbReference type="NCBI Taxonomy" id="310955"/>
    <lineage>
        <taxon>Eukaryota</taxon>
        <taxon>Metazoa</taxon>
        <taxon>Ecdysozoa</taxon>
        <taxon>Nematoda</taxon>
        <taxon>Chromadorea</taxon>
        <taxon>Rhabditida</taxon>
        <taxon>Tylenchina</taxon>
        <taxon>Panagrolaimomorpha</taxon>
        <taxon>Panagrolaimoidea</taxon>
        <taxon>Panagrolaimidae</taxon>
        <taxon>Panagrolaimus</taxon>
    </lineage>
</organism>
<accession>A0A914YGA8</accession>
<dbReference type="GO" id="GO:0005634">
    <property type="term" value="C:nucleus"/>
    <property type="evidence" value="ECO:0007669"/>
    <property type="project" value="UniProtKB-SubCell"/>
</dbReference>
<evidence type="ECO:0000256" key="6">
    <source>
        <dbReference type="ARBA" id="ARBA00022833"/>
    </source>
</evidence>
<dbReference type="Pfam" id="PF24324">
    <property type="entry name" value="MYND_ZMYND11_ZMYD8"/>
    <property type="match status" value="1"/>
</dbReference>
<feature type="coiled-coil region" evidence="13">
    <location>
        <begin position="68"/>
        <end position="95"/>
    </location>
</feature>
<dbReference type="WBParaSite" id="PSU_v2.g17808.t1">
    <property type="protein sequence ID" value="PSU_v2.g17808.t1"/>
    <property type="gene ID" value="PSU_v2.g17808"/>
</dbReference>
<keyword evidence="8" id="KW-0805">Transcription regulation</keyword>
<keyword evidence="9" id="KW-0103">Bromodomain</keyword>
<evidence type="ECO:0000256" key="7">
    <source>
        <dbReference type="ARBA" id="ARBA00022853"/>
    </source>
</evidence>
<reference evidence="16" key="1">
    <citation type="submission" date="2022-11" db="UniProtKB">
        <authorList>
            <consortium name="WormBaseParasite"/>
        </authorList>
    </citation>
    <scope>IDENTIFICATION</scope>
</reference>
<dbReference type="GO" id="GO:0003714">
    <property type="term" value="F:transcription corepressor activity"/>
    <property type="evidence" value="ECO:0007669"/>
    <property type="project" value="InterPro"/>
</dbReference>
<evidence type="ECO:0000313" key="16">
    <source>
        <dbReference type="WBParaSite" id="PSU_v2.g17808.t1"/>
    </source>
</evidence>
<evidence type="ECO:0000256" key="5">
    <source>
        <dbReference type="ARBA" id="ARBA00022771"/>
    </source>
</evidence>
<keyword evidence="15" id="KW-1185">Reference proteome</keyword>
<evidence type="ECO:0000256" key="11">
    <source>
        <dbReference type="ARBA" id="ARBA00023242"/>
    </source>
</evidence>
<comment type="subcellular location">
    <subcellularLocation>
        <location evidence="2">Chromosome</location>
    </subcellularLocation>
    <subcellularLocation>
        <location evidence="1">Nucleus</location>
    </subcellularLocation>
</comment>
<evidence type="ECO:0000313" key="15">
    <source>
        <dbReference type="Proteomes" id="UP000887577"/>
    </source>
</evidence>
<evidence type="ECO:0000256" key="13">
    <source>
        <dbReference type="SAM" id="Coils"/>
    </source>
</evidence>